<feature type="region of interest" description="Disordered" evidence="1">
    <location>
        <begin position="1"/>
        <end position="187"/>
    </location>
</feature>
<feature type="compositionally biased region" description="Basic and acidic residues" evidence="1">
    <location>
        <begin position="95"/>
        <end position="110"/>
    </location>
</feature>
<protein>
    <submittedName>
        <fullName evidence="2">Uncharacterized protein</fullName>
    </submittedName>
</protein>
<evidence type="ECO:0000256" key="1">
    <source>
        <dbReference type="SAM" id="MobiDB-lite"/>
    </source>
</evidence>
<feature type="compositionally biased region" description="Low complexity" evidence="1">
    <location>
        <begin position="43"/>
        <end position="59"/>
    </location>
</feature>
<feature type="compositionally biased region" description="Basic and acidic residues" evidence="1">
    <location>
        <begin position="21"/>
        <end position="39"/>
    </location>
</feature>
<gene>
    <name evidence="2" type="ORF">EOD39_12198</name>
</gene>
<evidence type="ECO:0000313" key="3">
    <source>
        <dbReference type="Proteomes" id="UP000289886"/>
    </source>
</evidence>
<accession>A0A662YRA3</accession>
<evidence type="ECO:0000313" key="2">
    <source>
        <dbReference type="EMBL" id="RXM99069.1"/>
    </source>
</evidence>
<feature type="compositionally biased region" description="Basic residues" evidence="1">
    <location>
        <begin position="11"/>
        <end position="20"/>
    </location>
</feature>
<dbReference type="Proteomes" id="UP000289886">
    <property type="component" value="Unassembled WGS sequence"/>
</dbReference>
<organism evidence="2 3">
    <name type="scientific">Acipenser ruthenus</name>
    <name type="common">Sterlet sturgeon</name>
    <dbReference type="NCBI Taxonomy" id="7906"/>
    <lineage>
        <taxon>Eukaryota</taxon>
        <taxon>Metazoa</taxon>
        <taxon>Chordata</taxon>
        <taxon>Craniata</taxon>
        <taxon>Vertebrata</taxon>
        <taxon>Euteleostomi</taxon>
        <taxon>Actinopterygii</taxon>
        <taxon>Chondrostei</taxon>
        <taxon>Acipenseriformes</taxon>
        <taxon>Acipenseridae</taxon>
        <taxon>Acipenser</taxon>
    </lineage>
</organism>
<comment type="caution">
    <text evidence="2">The sequence shown here is derived from an EMBL/GenBank/DDBJ whole genome shotgun (WGS) entry which is preliminary data.</text>
</comment>
<feature type="compositionally biased region" description="Basic and acidic residues" evidence="1">
    <location>
        <begin position="219"/>
        <end position="228"/>
    </location>
</feature>
<feature type="compositionally biased region" description="Basic and acidic residues" evidence="1">
    <location>
        <begin position="171"/>
        <end position="185"/>
    </location>
</feature>
<sequence>MRCFKCGAQGHQRKQHPRKRDRAEAEQDKGAPGVEEVRGDQGPQSQQSPRQRSQQSPRQRVPEAESTPQHKRHSHSQALTDLGQEAGQSEEEFEIVAKKEKWSEGGEPKWDPGLVSVGSGEKTQSPSVKVAKTGGDPQSVPEEELTSSPEAVPPCPEEESRSTELPQSDYEIGREPAREKLEMRQGRSRVLMAGRRLGMLGVSGRMSRLPRHSSSLSAKTKESANAKAEDEDSAAVFHKMK</sequence>
<dbReference type="EMBL" id="SCEB01000475">
    <property type="protein sequence ID" value="RXM99069.1"/>
    <property type="molecule type" value="Genomic_DNA"/>
</dbReference>
<feature type="region of interest" description="Disordered" evidence="1">
    <location>
        <begin position="202"/>
        <end position="241"/>
    </location>
</feature>
<name>A0A662YRA3_ACIRT</name>
<dbReference type="AlphaFoldDB" id="A0A662YRA3"/>
<proteinExistence type="predicted"/>
<reference evidence="2 3" key="1">
    <citation type="submission" date="2019-01" db="EMBL/GenBank/DDBJ databases">
        <title>Draft Genome and Complete Hox-Cluster Characterization of the Sterlet Sturgeon (Acipenser ruthenus).</title>
        <authorList>
            <person name="Wei Q."/>
        </authorList>
    </citation>
    <scope>NUCLEOTIDE SEQUENCE [LARGE SCALE GENOMIC DNA]</scope>
    <source>
        <strain evidence="2">WHYD16114868_AA</strain>
        <tissue evidence="2">Blood</tissue>
    </source>
</reference>
<keyword evidence="3" id="KW-1185">Reference proteome</keyword>